<dbReference type="InParanoid" id="A0A804PLA2"/>
<accession>A0A804PLA2</accession>
<evidence type="ECO:0000313" key="3">
    <source>
        <dbReference type="Proteomes" id="UP000007305"/>
    </source>
</evidence>
<dbReference type="Proteomes" id="UP000007305">
    <property type="component" value="Chromosome 5"/>
</dbReference>
<proteinExistence type="predicted"/>
<reference evidence="3" key="1">
    <citation type="journal article" date="2009" name="Science">
        <title>The B73 maize genome: complexity, diversity, and dynamics.</title>
        <authorList>
            <person name="Schnable P.S."/>
            <person name="Ware D."/>
            <person name="Fulton R.S."/>
            <person name="Stein J.C."/>
            <person name="Wei F."/>
            <person name="Pasternak S."/>
            <person name="Liang C."/>
            <person name="Zhang J."/>
            <person name="Fulton L."/>
            <person name="Graves T.A."/>
            <person name="Minx P."/>
            <person name="Reily A.D."/>
            <person name="Courtney L."/>
            <person name="Kruchowski S.S."/>
            <person name="Tomlinson C."/>
            <person name="Strong C."/>
            <person name="Delehaunty K."/>
            <person name="Fronick C."/>
            <person name="Courtney B."/>
            <person name="Rock S.M."/>
            <person name="Belter E."/>
            <person name="Du F."/>
            <person name="Kim K."/>
            <person name="Abbott R.M."/>
            <person name="Cotton M."/>
            <person name="Levy A."/>
            <person name="Marchetto P."/>
            <person name="Ochoa K."/>
            <person name="Jackson S.M."/>
            <person name="Gillam B."/>
            <person name="Chen W."/>
            <person name="Yan L."/>
            <person name="Higginbotham J."/>
            <person name="Cardenas M."/>
            <person name="Waligorski J."/>
            <person name="Applebaum E."/>
            <person name="Phelps L."/>
            <person name="Falcone J."/>
            <person name="Kanchi K."/>
            <person name="Thane T."/>
            <person name="Scimone A."/>
            <person name="Thane N."/>
            <person name="Henke J."/>
            <person name="Wang T."/>
            <person name="Ruppert J."/>
            <person name="Shah N."/>
            <person name="Rotter K."/>
            <person name="Hodges J."/>
            <person name="Ingenthron E."/>
            <person name="Cordes M."/>
            <person name="Kohlberg S."/>
            <person name="Sgro J."/>
            <person name="Delgado B."/>
            <person name="Mead K."/>
            <person name="Chinwalla A."/>
            <person name="Leonard S."/>
            <person name="Crouse K."/>
            <person name="Collura K."/>
            <person name="Kudrna D."/>
            <person name="Currie J."/>
            <person name="He R."/>
            <person name="Angelova A."/>
            <person name="Rajasekar S."/>
            <person name="Mueller T."/>
            <person name="Lomeli R."/>
            <person name="Scara G."/>
            <person name="Ko A."/>
            <person name="Delaney K."/>
            <person name="Wissotski M."/>
            <person name="Lopez G."/>
            <person name="Campos D."/>
            <person name="Braidotti M."/>
            <person name="Ashley E."/>
            <person name="Golser W."/>
            <person name="Kim H."/>
            <person name="Lee S."/>
            <person name="Lin J."/>
            <person name="Dujmic Z."/>
            <person name="Kim W."/>
            <person name="Talag J."/>
            <person name="Zuccolo A."/>
            <person name="Fan C."/>
            <person name="Sebastian A."/>
            <person name="Kramer M."/>
            <person name="Spiegel L."/>
            <person name="Nascimento L."/>
            <person name="Zutavern T."/>
            <person name="Miller B."/>
            <person name="Ambroise C."/>
            <person name="Muller S."/>
            <person name="Spooner W."/>
            <person name="Narechania A."/>
            <person name="Ren L."/>
            <person name="Wei S."/>
            <person name="Kumari S."/>
            <person name="Faga B."/>
            <person name="Levy M.J."/>
            <person name="McMahan L."/>
            <person name="Van Buren P."/>
            <person name="Vaughn M.W."/>
            <person name="Ying K."/>
            <person name="Yeh C.-T."/>
            <person name="Emrich S.J."/>
            <person name="Jia Y."/>
            <person name="Kalyanaraman A."/>
            <person name="Hsia A.-P."/>
            <person name="Barbazuk W.B."/>
            <person name="Baucom R.S."/>
            <person name="Brutnell T.P."/>
            <person name="Carpita N.C."/>
            <person name="Chaparro C."/>
            <person name="Chia J.-M."/>
            <person name="Deragon J.-M."/>
            <person name="Estill J.C."/>
            <person name="Fu Y."/>
            <person name="Jeddeloh J.A."/>
            <person name="Han Y."/>
            <person name="Lee H."/>
            <person name="Li P."/>
            <person name="Lisch D.R."/>
            <person name="Liu S."/>
            <person name="Liu Z."/>
            <person name="Nagel D.H."/>
            <person name="McCann M.C."/>
            <person name="SanMiguel P."/>
            <person name="Myers A.M."/>
            <person name="Nettleton D."/>
            <person name="Nguyen J."/>
            <person name="Penning B.W."/>
            <person name="Ponnala L."/>
            <person name="Schneider K.L."/>
            <person name="Schwartz D.C."/>
            <person name="Sharma A."/>
            <person name="Soderlund C."/>
            <person name="Springer N.M."/>
            <person name="Sun Q."/>
            <person name="Wang H."/>
            <person name="Waterman M."/>
            <person name="Westerman R."/>
            <person name="Wolfgruber T.K."/>
            <person name="Yang L."/>
            <person name="Yu Y."/>
            <person name="Zhang L."/>
            <person name="Zhou S."/>
            <person name="Zhu Q."/>
            <person name="Bennetzen J.L."/>
            <person name="Dawe R.K."/>
            <person name="Jiang J."/>
            <person name="Jiang N."/>
            <person name="Presting G.G."/>
            <person name="Wessler S.R."/>
            <person name="Aluru S."/>
            <person name="Martienssen R.A."/>
            <person name="Clifton S.W."/>
            <person name="McCombie W.R."/>
            <person name="Wing R.A."/>
            <person name="Wilson R.K."/>
        </authorList>
    </citation>
    <scope>NUCLEOTIDE SEQUENCE [LARGE SCALE GENOMIC DNA]</scope>
    <source>
        <strain evidence="3">cv. B73</strain>
    </source>
</reference>
<keyword evidence="3" id="KW-1185">Reference proteome</keyword>
<evidence type="ECO:0000313" key="2">
    <source>
        <dbReference type="EnsemblPlants" id="Zm00001eb249770_P001"/>
    </source>
</evidence>
<evidence type="ECO:0000256" key="1">
    <source>
        <dbReference type="SAM" id="MobiDB-lite"/>
    </source>
</evidence>
<sequence>MRCMHAVPLVRGKAIKRNHASLKRNHAWNGREAAQGDDETERRSALEAGGHGPAAVVEDEAEIDRQVEVDAEDVALDSSAEAGGGLQVDEPLQQRAAWLRGRRAHLSLDEAQHVGAHAQLERVAGAPAERRRRGRRRRRRGGRAVGRAGVGYAQHHQVHGQEQRECLGRHCSITTSSQLPRGSR</sequence>
<dbReference type="EnsemblPlants" id="Zm00001eb249770_T001">
    <property type="protein sequence ID" value="Zm00001eb249770_P001"/>
    <property type="gene ID" value="Zm00001eb249770"/>
</dbReference>
<organism evidence="2 3">
    <name type="scientific">Zea mays</name>
    <name type="common">Maize</name>
    <dbReference type="NCBI Taxonomy" id="4577"/>
    <lineage>
        <taxon>Eukaryota</taxon>
        <taxon>Viridiplantae</taxon>
        <taxon>Streptophyta</taxon>
        <taxon>Embryophyta</taxon>
        <taxon>Tracheophyta</taxon>
        <taxon>Spermatophyta</taxon>
        <taxon>Magnoliopsida</taxon>
        <taxon>Liliopsida</taxon>
        <taxon>Poales</taxon>
        <taxon>Poaceae</taxon>
        <taxon>PACMAD clade</taxon>
        <taxon>Panicoideae</taxon>
        <taxon>Andropogonodae</taxon>
        <taxon>Andropogoneae</taxon>
        <taxon>Tripsacinae</taxon>
        <taxon>Zea</taxon>
    </lineage>
</organism>
<feature type="compositionally biased region" description="Basic residues" evidence="1">
    <location>
        <begin position="130"/>
        <end position="142"/>
    </location>
</feature>
<reference evidence="2" key="3">
    <citation type="submission" date="2021-05" db="UniProtKB">
        <authorList>
            <consortium name="EnsemblPlants"/>
        </authorList>
    </citation>
    <scope>IDENTIFICATION</scope>
    <source>
        <strain evidence="2">cv. B73</strain>
    </source>
</reference>
<feature type="region of interest" description="Disordered" evidence="1">
    <location>
        <begin position="124"/>
        <end position="163"/>
    </location>
</feature>
<dbReference type="Gramene" id="Zm00001eb249770_T001">
    <property type="protein sequence ID" value="Zm00001eb249770_P001"/>
    <property type="gene ID" value="Zm00001eb249770"/>
</dbReference>
<reference evidence="2" key="2">
    <citation type="submission" date="2019-07" db="EMBL/GenBank/DDBJ databases">
        <authorList>
            <person name="Seetharam A."/>
            <person name="Woodhouse M."/>
            <person name="Cannon E."/>
        </authorList>
    </citation>
    <scope>NUCLEOTIDE SEQUENCE [LARGE SCALE GENOMIC DNA]</scope>
    <source>
        <strain evidence="2">cv. B73</strain>
    </source>
</reference>
<name>A0A804PLA2_MAIZE</name>
<protein>
    <submittedName>
        <fullName evidence="2">Uncharacterized protein</fullName>
    </submittedName>
</protein>
<feature type="region of interest" description="Disordered" evidence="1">
    <location>
        <begin position="30"/>
        <end position="54"/>
    </location>
</feature>
<dbReference type="AlphaFoldDB" id="A0A804PLA2"/>